<dbReference type="EMBL" id="JADBGQ010000004">
    <property type="protein sequence ID" value="KAG5400680.1"/>
    <property type="molecule type" value="Genomic_DNA"/>
</dbReference>
<accession>A0ABQ7MPM9</accession>
<protein>
    <recommendedName>
        <fullName evidence="3">Tubulin-specific chaperone A</fullName>
    </recommendedName>
</protein>
<comment type="caution">
    <text evidence="1">The sequence shown here is derived from an EMBL/GenBank/DDBJ whole genome shotgun (WGS) entry which is preliminary data.</text>
</comment>
<sequence length="88" mass="10195">MSMKYAEAKKRAVKGAGEVVETEDINHIAEEKELMSDRVEKLKEECDLQKLSFYEKTKLDGLDRTQKLLKDVENDEDDGFDELDRLLS</sequence>
<keyword evidence="2" id="KW-1185">Reference proteome</keyword>
<evidence type="ECO:0000313" key="1">
    <source>
        <dbReference type="EMBL" id="KAG5400680.1"/>
    </source>
</evidence>
<dbReference type="Proteomes" id="UP000823674">
    <property type="component" value="Chromosome A04"/>
</dbReference>
<reference evidence="1 2" key="1">
    <citation type="submission" date="2021-03" db="EMBL/GenBank/DDBJ databases">
        <authorList>
            <person name="King G.J."/>
            <person name="Bancroft I."/>
            <person name="Baten A."/>
            <person name="Bloomfield J."/>
            <person name="Borpatragohain P."/>
            <person name="He Z."/>
            <person name="Irish N."/>
            <person name="Irwin J."/>
            <person name="Liu K."/>
            <person name="Mauleon R.P."/>
            <person name="Moore J."/>
            <person name="Morris R."/>
            <person name="Ostergaard L."/>
            <person name="Wang B."/>
            <person name="Wells R."/>
        </authorList>
    </citation>
    <scope>NUCLEOTIDE SEQUENCE [LARGE SCALE GENOMIC DNA]</scope>
    <source>
        <strain evidence="1">R-o-18</strain>
        <tissue evidence="1">Leaf</tissue>
    </source>
</reference>
<name>A0ABQ7MPM9_BRACM</name>
<gene>
    <name evidence="1" type="primary">A04p007630.1_BraROA</name>
    <name evidence="1" type="ORF">IGI04_015287</name>
</gene>
<evidence type="ECO:0008006" key="3">
    <source>
        <dbReference type="Google" id="ProtNLM"/>
    </source>
</evidence>
<evidence type="ECO:0000313" key="2">
    <source>
        <dbReference type="Proteomes" id="UP000823674"/>
    </source>
</evidence>
<proteinExistence type="predicted"/>
<organism evidence="1 2">
    <name type="scientific">Brassica rapa subsp. trilocularis</name>
    <dbReference type="NCBI Taxonomy" id="1813537"/>
    <lineage>
        <taxon>Eukaryota</taxon>
        <taxon>Viridiplantae</taxon>
        <taxon>Streptophyta</taxon>
        <taxon>Embryophyta</taxon>
        <taxon>Tracheophyta</taxon>
        <taxon>Spermatophyta</taxon>
        <taxon>Magnoliopsida</taxon>
        <taxon>eudicotyledons</taxon>
        <taxon>Gunneridae</taxon>
        <taxon>Pentapetalae</taxon>
        <taxon>rosids</taxon>
        <taxon>malvids</taxon>
        <taxon>Brassicales</taxon>
        <taxon>Brassicaceae</taxon>
        <taxon>Brassiceae</taxon>
        <taxon>Brassica</taxon>
    </lineage>
</organism>